<proteinExistence type="predicted"/>
<feature type="compositionally biased region" description="Low complexity" evidence="1">
    <location>
        <begin position="454"/>
        <end position="464"/>
    </location>
</feature>
<reference evidence="3" key="1">
    <citation type="journal article" date="2019" name="Int. J. Syst. Evol. Microbiol.">
        <title>The Global Catalogue of Microorganisms (GCM) 10K type strain sequencing project: providing services to taxonomists for standard genome sequencing and annotation.</title>
        <authorList>
            <consortium name="The Broad Institute Genomics Platform"/>
            <consortium name="The Broad Institute Genome Sequencing Center for Infectious Disease"/>
            <person name="Wu L."/>
            <person name="Ma J."/>
        </authorList>
    </citation>
    <scope>NUCLEOTIDE SEQUENCE [LARGE SCALE GENOMIC DNA]</scope>
    <source>
        <strain evidence="3">CCUG 56401</strain>
    </source>
</reference>
<keyword evidence="3" id="KW-1185">Reference proteome</keyword>
<feature type="region of interest" description="Disordered" evidence="1">
    <location>
        <begin position="454"/>
        <end position="485"/>
    </location>
</feature>
<dbReference type="InterPro" id="IPR036689">
    <property type="entry name" value="ESAT-6-like_sf"/>
</dbReference>
<feature type="region of interest" description="Disordered" evidence="1">
    <location>
        <begin position="322"/>
        <end position="384"/>
    </location>
</feature>
<accession>A0ABW3FUB4</accession>
<dbReference type="Proteomes" id="UP001597018">
    <property type="component" value="Unassembled WGS sequence"/>
</dbReference>
<evidence type="ECO:0000313" key="2">
    <source>
        <dbReference type="EMBL" id="MFD0921363.1"/>
    </source>
</evidence>
<evidence type="ECO:0000313" key="3">
    <source>
        <dbReference type="Proteomes" id="UP001597018"/>
    </source>
</evidence>
<feature type="compositionally biased region" description="Pro residues" evidence="1">
    <location>
        <begin position="342"/>
        <end position="368"/>
    </location>
</feature>
<feature type="compositionally biased region" description="Basic and acidic residues" evidence="1">
    <location>
        <begin position="371"/>
        <end position="384"/>
    </location>
</feature>
<name>A0ABW3FUB4_9PSEU</name>
<feature type="region of interest" description="Disordered" evidence="1">
    <location>
        <begin position="268"/>
        <end position="302"/>
    </location>
</feature>
<organism evidence="2 3">
    <name type="scientific">Saccharopolyspora rosea</name>
    <dbReference type="NCBI Taxonomy" id="524884"/>
    <lineage>
        <taxon>Bacteria</taxon>
        <taxon>Bacillati</taxon>
        <taxon>Actinomycetota</taxon>
        <taxon>Actinomycetes</taxon>
        <taxon>Pseudonocardiales</taxon>
        <taxon>Pseudonocardiaceae</taxon>
        <taxon>Saccharopolyspora</taxon>
    </lineage>
</organism>
<feature type="compositionally biased region" description="Basic and acidic residues" evidence="1">
    <location>
        <begin position="465"/>
        <end position="474"/>
    </location>
</feature>
<dbReference type="SUPFAM" id="SSF140453">
    <property type="entry name" value="EsxAB dimer-like"/>
    <property type="match status" value="1"/>
</dbReference>
<dbReference type="RefSeq" id="WP_263253019.1">
    <property type="nucleotide sequence ID" value="NZ_BAABLT010000010.1"/>
</dbReference>
<dbReference type="EMBL" id="JBHTIW010000012">
    <property type="protein sequence ID" value="MFD0921363.1"/>
    <property type="molecule type" value="Genomic_DNA"/>
</dbReference>
<gene>
    <name evidence="2" type="ORF">ACFQ16_16580</name>
</gene>
<dbReference type="Gene3D" id="1.10.287.1060">
    <property type="entry name" value="ESAT-6-like"/>
    <property type="match status" value="1"/>
</dbReference>
<sequence>MGQLDVTSSNWSSGAGLIDSVNSLVTGIRHAHDGDQAAVAAEIGLAVTSTALDTAAMAIDPLSKLTAAGLGWLIEHIRFLRTPLDMLAGNPPEIARTAEQLHEFAADIRNAASDLTRASRTATEQWRGPAADAFTDAMTTQQYRLDVVGESVDTVGYVVETSMALIAALRNLIRDMITTVLGDITSTMLVALASAPFTFGASLVVGISRCVVIAMTSVVQMMAKIGKVAGLSGRTARRIDDLVDNLGKLAKDLGGKYDDLRGITRATVGDEVGADRPPSLPDHGPQDPPPQQPLVHGEDFHDDGLGDEVYRDWLVADRRLNGDEQAGTARHDVRDSQDAGPTEPPSPGTPPAETPAPPAAEAPAPPAADVPRAKDSPLKKFEVPALKKHENWLRDQGFGDELDKVKSVDNWWKTNHPDLYPHLKGLSDAKSSKNYVGLADKAALTFGKELTDIQQQAEQAWQQADEQRRQEQNRPEPGGGGNGQE</sequence>
<protein>
    <submittedName>
        <fullName evidence="2">WXG100 family type VII secretion target</fullName>
    </submittedName>
</protein>
<comment type="caution">
    <text evidence="2">The sequence shown here is derived from an EMBL/GenBank/DDBJ whole genome shotgun (WGS) entry which is preliminary data.</text>
</comment>
<evidence type="ECO:0000256" key="1">
    <source>
        <dbReference type="SAM" id="MobiDB-lite"/>
    </source>
</evidence>